<dbReference type="EMBL" id="KQ434910">
    <property type="protein sequence ID" value="KZC11353.1"/>
    <property type="molecule type" value="Genomic_DNA"/>
</dbReference>
<evidence type="ECO:0000313" key="5">
    <source>
        <dbReference type="Proteomes" id="UP000076502"/>
    </source>
</evidence>
<name>A0A154PHQ1_DUFNO</name>
<dbReference type="FunFam" id="3.40.50.720:FF:000047">
    <property type="entry name" value="NADP-dependent L-serine/L-allo-threonine dehydrogenase"/>
    <property type="match status" value="1"/>
</dbReference>
<dbReference type="SUPFAM" id="SSF51735">
    <property type="entry name" value="NAD(P)-binding Rossmann-fold domains"/>
    <property type="match status" value="2"/>
</dbReference>
<dbReference type="PANTHER" id="PTHR43115">
    <property type="entry name" value="DEHYDROGENASE/REDUCTASE SDR FAMILY MEMBER 11"/>
    <property type="match status" value="1"/>
</dbReference>
<evidence type="ECO:0000256" key="1">
    <source>
        <dbReference type="ARBA" id="ARBA00006484"/>
    </source>
</evidence>
<sequence length="384" mass="41564">MERWSGKVAIVTGASSGIGAAITESFVEHGVKVVALARRLNKLQELAATHGKDKIYPIQCDVTKEQDILHAFKWVEEKLGGADILVNNAGLVVPSAVIDSPTEDYRKVVDTNLIAPAICSKQFCQSIKRRNTHGHIFNINSIAGHYAEAIQIPIGMYGASKYGLTGLSAELRHEILLAKLKIRITNINPGAVLTDMVKVVIQASDDVLKPMTLRDKDIASGVVYALGAPEDSPTEDFRRVVDTNLIAPAICSREFCQSVKKRNAYGHIININSIAGHYAEAIQTPIGIYGASKYGLTALTVELRNEVLQAKLRIRITNISPGTVLTDMFTNVAAGQIDLNKMIILRGKDIANSVVYALGTPEGAEIYQLTIVPDKSLVGLPGMK</sequence>
<evidence type="ECO:0000256" key="2">
    <source>
        <dbReference type="ARBA" id="ARBA00023002"/>
    </source>
</evidence>
<evidence type="ECO:0000313" key="4">
    <source>
        <dbReference type="EMBL" id="KZC11353.1"/>
    </source>
</evidence>
<proteinExistence type="inferred from homology"/>
<dbReference type="GO" id="GO:0016616">
    <property type="term" value="F:oxidoreductase activity, acting on the CH-OH group of donors, NAD or NADP as acceptor"/>
    <property type="evidence" value="ECO:0007669"/>
    <property type="project" value="UniProtKB-ARBA"/>
</dbReference>
<dbReference type="InterPro" id="IPR036291">
    <property type="entry name" value="NAD(P)-bd_dom_sf"/>
</dbReference>
<comment type="similarity">
    <text evidence="1 3">Belongs to the short-chain dehydrogenases/reductases (SDR) family.</text>
</comment>
<dbReference type="PRINTS" id="PR00081">
    <property type="entry name" value="GDHRDH"/>
</dbReference>
<dbReference type="Proteomes" id="UP000076502">
    <property type="component" value="Unassembled WGS sequence"/>
</dbReference>
<dbReference type="InterPro" id="IPR002347">
    <property type="entry name" value="SDR_fam"/>
</dbReference>
<dbReference type="Gene3D" id="3.40.50.720">
    <property type="entry name" value="NAD(P)-binding Rossmann-like Domain"/>
    <property type="match status" value="2"/>
</dbReference>
<organism evidence="4 5">
    <name type="scientific">Dufourea novaeangliae</name>
    <name type="common">Sweat bee</name>
    <dbReference type="NCBI Taxonomy" id="178035"/>
    <lineage>
        <taxon>Eukaryota</taxon>
        <taxon>Metazoa</taxon>
        <taxon>Ecdysozoa</taxon>
        <taxon>Arthropoda</taxon>
        <taxon>Hexapoda</taxon>
        <taxon>Insecta</taxon>
        <taxon>Pterygota</taxon>
        <taxon>Neoptera</taxon>
        <taxon>Endopterygota</taxon>
        <taxon>Hymenoptera</taxon>
        <taxon>Apocrita</taxon>
        <taxon>Aculeata</taxon>
        <taxon>Apoidea</taxon>
        <taxon>Anthophila</taxon>
        <taxon>Halictidae</taxon>
        <taxon>Rophitinae</taxon>
        <taxon>Dufourea</taxon>
    </lineage>
</organism>
<accession>A0A154PHQ1</accession>
<keyword evidence="2" id="KW-0560">Oxidoreductase</keyword>
<dbReference type="PANTHER" id="PTHR43115:SF4">
    <property type="entry name" value="DEHYDROGENASE_REDUCTASE SDR FAMILY MEMBER 11"/>
    <property type="match status" value="1"/>
</dbReference>
<evidence type="ECO:0000256" key="3">
    <source>
        <dbReference type="RuleBase" id="RU000363"/>
    </source>
</evidence>
<keyword evidence="5" id="KW-1185">Reference proteome</keyword>
<dbReference type="OrthoDB" id="1933717at2759"/>
<protein>
    <submittedName>
        <fullName evidence="4">Dehydrogenase/reductase SDR family member 11</fullName>
    </submittedName>
</protein>
<dbReference type="PRINTS" id="PR00080">
    <property type="entry name" value="SDRFAMILY"/>
</dbReference>
<gene>
    <name evidence="4" type="ORF">WN55_02587</name>
</gene>
<dbReference type="Pfam" id="PF00106">
    <property type="entry name" value="adh_short"/>
    <property type="match status" value="2"/>
</dbReference>
<reference evidence="4 5" key="1">
    <citation type="submission" date="2015-07" db="EMBL/GenBank/DDBJ databases">
        <title>The genome of Dufourea novaeangliae.</title>
        <authorList>
            <person name="Pan H."/>
            <person name="Kapheim K."/>
        </authorList>
    </citation>
    <scope>NUCLEOTIDE SEQUENCE [LARGE SCALE GENOMIC DNA]</scope>
    <source>
        <strain evidence="4">0120121106</strain>
        <tissue evidence="4">Whole body</tissue>
    </source>
</reference>
<dbReference type="AlphaFoldDB" id="A0A154PHQ1"/>
<dbReference type="STRING" id="178035.A0A154PHQ1"/>